<accession>A0ACC1HVJ8</accession>
<name>A0ACC1HVJ8_9FUNG</name>
<organism evidence="1 2">
    <name type="scientific">Spiromyces aspiralis</name>
    <dbReference type="NCBI Taxonomy" id="68401"/>
    <lineage>
        <taxon>Eukaryota</taxon>
        <taxon>Fungi</taxon>
        <taxon>Fungi incertae sedis</taxon>
        <taxon>Zoopagomycota</taxon>
        <taxon>Kickxellomycotina</taxon>
        <taxon>Kickxellomycetes</taxon>
        <taxon>Kickxellales</taxon>
        <taxon>Kickxellaceae</taxon>
        <taxon>Spiromyces</taxon>
    </lineage>
</organism>
<evidence type="ECO:0000313" key="2">
    <source>
        <dbReference type="Proteomes" id="UP001145114"/>
    </source>
</evidence>
<keyword evidence="2" id="KW-1185">Reference proteome</keyword>
<protein>
    <submittedName>
        <fullName evidence="1">THO complex subunit 7</fullName>
    </submittedName>
</protein>
<gene>
    <name evidence="1" type="primary">THOC7</name>
    <name evidence="1" type="ORF">EV182_002696</name>
</gene>
<proteinExistence type="predicted"/>
<comment type="caution">
    <text evidence="1">The sequence shown here is derived from an EMBL/GenBank/DDBJ whole genome shotgun (WGS) entry which is preliminary data.</text>
</comment>
<sequence length="319" mass="35687">MAAMAYSESGGYCPVPRRGLAAHLHVEEVATNAPSVSISRVDPEIRYRIEVEERGLMGLMREYYSMLKQAAHLSPEQSDVASKNVLLKLKMYEQGAREYALIKDKLIYDTNEYKKKTGLLRAGMGDVSEKIVSLRAELQQLRAESRQKIEYDELVHRINQLPSQNKCNEEMKTIREETARLEGDIQNYEQKMAAIRSQFSVGIDALQEVVEMVRQAKELEGLDYIDKAQREDTDRSASAADTPKSTQSVGESASFPENSRPSMAGRKLEPNASESSDHMEIEALPDHRPSATAPMAKSASKEDEEGEVTDPDEISDGEI</sequence>
<dbReference type="Proteomes" id="UP001145114">
    <property type="component" value="Unassembled WGS sequence"/>
</dbReference>
<evidence type="ECO:0000313" key="1">
    <source>
        <dbReference type="EMBL" id="KAJ1679118.1"/>
    </source>
</evidence>
<reference evidence="1" key="1">
    <citation type="submission" date="2022-06" db="EMBL/GenBank/DDBJ databases">
        <title>Phylogenomic reconstructions and comparative analyses of Kickxellomycotina fungi.</title>
        <authorList>
            <person name="Reynolds N.K."/>
            <person name="Stajich J.E."/>
            <person name="Barry K."/>
            <person name="Grigoriev I.V."/>
            <person name="Crous P."/>
            <person name="Smith M.E."/>
        </authorList>
    </citation>
    <scope>NUCLEOTIDE SEQUENCE</scope>
    <source>
        <strain evidence="1">RSA 2271</strain>
    </source>
</reference>
<dbReference type="EMBL" id="JAMZIH010000590">
    <property type="protein sequence ID" value="KAJ1679118.1"/>
    <property type="molecule type" value="Genomic_DNA"/>
</dbReference>